<gene>
    <name evidence="6" type="ORF">DC432_10390</name>
</gene>
<feature type="compositionally biased region" description="Low complexity" evidence="4">
    <location>
        <begin position="1"/>
        <end position="20"/>
    </location>
</feature>
<feature type="domain" description="HTH deoR-type" evidence="5">
    <location>
        <begin position="23"/>
        <end position="78"/>
    </location>
</feature>
<dbReference type="PANTHER" id="PTHR30363:SF44">
    <property type="entry name" value="AGA OPERON TRANSCRIPTIONAL REPRESSOR-RELATED"/>
    <property type="match status" value="1"/>
</dbReference>
<dbReference type="SMART" id="SM01134">
    <property type="entry name" value="DeoRC"/>
    <property type="match status" value="1"/>
</dbReference>
<dbReference type="SUPFAM" id="SSF100950">
    <property type="entry name" value="NagB/RpiA/CoA transferase-like"/>
    <property type="match status" value="1"/>
</dbReference>
<proteinExistence type="predicted"/>
<dbReference type="AlphaFoldDB" id="A0A2T7WF85"/>
<dbReference type="InterPro" id="IPR036390">
    <property type="entry name" value="WH_DNA-bd_sf"/>
</dbReference>
<dbReference type="Proteomes" id="UP000244649">
    <property type="component" value="Unassembled WGS sequence"/>
</dbReference>
<dbReference type="RefSeq" id="WP_116537837.1">
    <property type="nucleotide sequence ID" value="NZ_QDFT01000024.1"/>
</dbReference>
<protein>
    <submittedName>
        <fullName evidence="6">DeoR/GlpR transcriptional regulator</fullName>
    </submittedName>
</protein>
<name>A0A2T7WF85_MICTE</name>
<dbReference type="GO" id="GO:0003700">
    <property type="term" value="F:DNA-binding transcription factor activity"/>
    <property type="evidence" value="ECO:0007669"/>
    <property type="project" value="InterPro"/>
</dbReference>
<comment type="caution">
    <text evidence="6">The sequence shown here is derived from an EMBL/GenBank/DDBJ whole genome shotgun (WGS) entry which is preliminary data.</text>
</comment>
<dbReference type="InterPro" id="IPR018356">
    <property type="entry name" value="Tscrpt_reg_HTH_DeoR_CS"/>
</dbReference>
<dbReference type="PRINTS" id="PR00037">
    <property type="entry name" value="HTHLACR"/>
</dbReference>
<dbReference type="InterPro" id="IPR014036">
    <property type="entry name" value="DeoR-like_C"/>
</dbReference>
<evidence type="ECO:0000259" key="5">
    <source>
        <dbReference type="PROSITE" id="PS51000"/>
    </source>
</evidence>
<evidence type="ECO:0000256" key="1">
    <source>
        <dbReference type="ARBA" id="ARBA00023015"/>
    </source>
</evidence>
<feature type="region of interest" description="Disordered" evidence="4">
    <location>
        <begin position="1"/>
        <end position="24"/>
    </location>
</feature>
<dbReference type="PROSITE" id="PS00894">
    <property type="entry name" value="HTH_DEOR_1"/>
    <property type="match status" value="1"/>
</dbReference>
<dbReference type="InterPro" id="IPR001034">
    <property type="entry name" value="DeoR_HTH"/>
</dbReference>
<dbReference type="PROSITE" id="PS51000">
    <property type="entry name" value="HTH_DEOR_2"/>
    <property type="match status" value="1"/>
</dbReference>
<keyword evidence="3" id="KW-0804">Transcription</keyword>
<dbReference type="Pfam" id="PF08220">
    <property type="entry name" value="HTH_DeoR"/>
    <property type="match status" value="1"/>
</dbReference>
<evidence type="ECO:0000256" key="2">
    <source>
        <dbReference type="ARBA" id="ARBA00023125"/>
    </source>
</evidence>
<organism evidence="6 7">
    <name type="scientific">Microbacterium testaceum</name>
    <name type="common">Aureobacterium testaceum</name>
    <name type="synonym">Brevibacterium testaceum</name>
    <dbReference type="NCBI Taxonomy" id="2033"/>
    <lineage>
        <taxon>Bacteria</taxon>
        <taxon>Bacillati</taxon>
        <taxon>Actinomycetota</taxon>
        <taxon>Actinomycetes</taxon>
        <taxon>Micrococcales</taxon>
        <taxon>Microbacteriaceae</taxon>
        <taxon>Microbacterium</taxon>
    </lineage>
</organism>
<dbReference type="EMBL" id="QDFT01000024">
    <property type="protein sequence ID" value="PVE69923.1"/>
    <property type="molecule type" value="Genomic_DNA"/>
</dbReference>
<evidence type="ECO:0000256" key="3">
    <source>
        <dbReference type="ARBA" id="ARBA00023163"/>
    </source>
</evidence>
<dbReference type="InterPro" id="IPR037171">
    <property type="entry name" value="NagB/RpiA_transferase-like"/>
</dbReference>
<dbReference type="Gene3D" id="3.40.50.1360">
    <property type="match status" value="1"/>
</dbReference>
<reference evidence="6 7" key="1">
    <citation type="submission" date="2018-04" db="EMBL/GenBank/DDBJ databases">
        <authorList>
            <person name="Go L.Y."/>
            <person name="Mitchell J.A."/>
        </authorList>
    </citation>
    <scope>NUCLEOTIDE SEQUENCE [LARGE SCALE GENOMIC DNA]</scope>
    <source>
        <strain evidence="6 7">TPD7010</strain>
    </source>
</reference>
<keyword evidence="2" id="KW-0238">DNA-binding</keyword>
<accession>A0A2T7WF85</accession>
<dbReference type="InterPro" id="IPR050313">
    <property type="entry name" value="Carb_Metab_HTH_regulators"/>
</dbReference>
<evidence type="ECO:0000256" key="4">
    <source>
        <dbReference type="SAM" id="MobiDB-lite"/>
    </source>
</evidence>
<evidence type="ECO:0000313" key="6">
    <source>
        <dbReference type="EMBL" id="PVE69923.1"/>
    </source>
</evidence>
<dbReference type="GO" id="GO:0003677">
    <property type="term" value="F:DNA binding"/>
    <property type="evidence" value="ECO:0007669"/>
    <property type="project" value="UniProtKB-KW"/>
</dbReference>
<dbReference type="PANTHER" id="PTHR30363">
    <property type="entry name" value="HTH-TYPE TRANSCRIPTIONAL REGULATOR SRLR-RELATED"/>
    <property type="match status" value="1"/>
</dbReference>
<keyword evidence="1" id="KW-0805">Transcription regulation</keyword>
<sequence length="285" mass="30004">MRHSASPSSAVPAPAASSGARGATRVRRERIVAMVQSGETAVESLSAMLAVSPSTIRRDLAELRRDGRITRTYGGALLTGHGHETTVDERDGQAWEQKHAIARRALELVADGDTVFLDGGTTVGQLVPGLTSFRNLTVITNSLTELPTLMEAPFTVIFLGGELRRPSQSTVGPLSEEALRRVSADHAFLGADGIVAGRGICEADLTQTIIKESMSRNALRTHVLADSSKLGNAPFTAWAVLSGGYTLITDDGATAEQLRPFDQDAGVEVVIVPAGPAKRPAGLST</sequence>
<evidence type="ECO:0000313" key="7">
    <source>
        <dbReference type="Proteomes" id="UP000244649"/>
    </source>
</evidence>
<dbReference type="SMART" id="SM00420">
    <property type="entry name" value="HTH_DEOR"/>
    <property type="match status" value="1"/>
</dbReference>
<dbReference type="SUPFAM" id="SSF46785">
    <property type="entry name" value="Winged helix' DNA-binding domain"/>
    <property type="match status" value="1"/>
</dbReference>
<dbReference type="Pfam" id="PF00455">
    <property type="entry name" value="DeoRC"/>
    <property type="match status" value="1"/>
</dbReference>